<keyword evidence="2 8" id="KW-0813">Transport</keyword>
<evidence type="ECO:0000259" key="9">
    <source>
        <dbReference type="PROSITE" id="PS50928"/>
    </source>
</evidence>
<dbReference type="InterPro" id="IPR035906">
    <property type="entry name" value="MetI-like_sf"/>
</dbReference>
<feature type="transmembrane region" description="Helical" evidence="8">
    <location>
        <begin position="128"/>
        <end position="151"/>
    </location>
</feature>
<accession>A0A1V8RM23</accession>
<feature type="transmembrane region" description="Helical" evidence="8">
    <location>
        <begin position="96"/>
        <end position="122"/>
    </location>
</feature>
<dbReference type="RefSeq" id="WP_080921250.1">
    <property type="nucleotide sequence ID" value="NZ_MDET01000045.1"/>
</dbReference>
<dbReference type="Pfam" id="PF00528">
    <property type="entry name" value="BPD_transp_1"/>
    <property type="match status" value="1"/>
</dbReference>
<dbReference type="Gene3D" id="1.10.3720.10">
    <property type="entry name" value="MetI-like"/>
    <property type="match status" value="1"/>
</dbReference>
<dbReference type="EMBL" id="MDET01000045">
    <property type="protein sequence ID" value="OQM74009.1"/>
    <property type="molecule type" value="Genomic_DNA"/>
</dbReference>
<evidence type="ECO:0000256" key="1">
    <source>
        <dbReference type="ARBA" id="ARBA00004429"/>
    </source>
</evidence>
<dbReference type="CDD" id="cd06261">
    <property type="entry name" value="TM_PBP2"/>
    <property type="match status" value="1"/>
</dbReference>
<evidence type="ECO:0000256" key="5">
    <source>
        <dbReference type="ARBA" id="ARBA00022692"/>
    </source>
</evidence>
<sequence>MGKFLFWTLVVAILIFLTIPAVVVIMSSVNPTETLAFPPKGFSLHWYARAFSYDDFRTSFYSGLIVTFFASTIASVIGVAAAYVTHRYAFRGRRLLEFLLAAPLIIPRFTTGFGFLLVGAGLGINNGYTIVIVTHVVLVLPFVTRSVYVSLVNVDRSLERSAANLGASPINVLLRITLPLLTPGIVGGWIIAAILSFTEFTASLYVTSYATQTLPVAMYTYVREYTDPTIAAISALLIITTTLGMFIVDRTLGLKRVLAIESH</sequence>
<dbReference type="PANTHER" id="PTHR43357:SF4">
    <property type="entry name" value="INNER MEMBRANE ABC TRANSPORTER PERMEASE PROTEIN YDCV"/>
    <property type="match status" value="1"/>
</dbReference>
<comment type="caution">
    <text evidence="10">The sequence shown here is derived from an EMBL/GenBank/DDBJ whole genome shotgun (WGS) entry which is preliminary data.</text>
</comment>
<comment type="similarity">
    <text evidence="8">Belongs to the binding-protein-dependent transport system permease family.</text>
</comment>
<evidence type="ECO:0000313" key="11">
    <source>
        <dbReference type="Proteomes" id="UP000191905"/>
    </source>
</evidence>
<dbReference type="AlphaFoldDB" id="A0A1V8RM23"/>
<evidence type="ECO:0000313" key="10">
    <source>
        <dbReference type="EMBL" id="OQM74009.1"/>
    </source>
</evidence>
<dbReference type="InterPro" id="IPR000515">
    <property type="entry name" value="MetI-like"/>
</dbReference>
<evidence type="ECO:0000256" key="8">
    <source>
        <dbReference type="RuleBase" id="RU363032"/>
    </source>
</evidence>
<dbReference type="SUPFAM" id="SSF161098">
    <property type="entry name" value="MetI-like"/>
    <property type="match status" value="1"/>
</dbReference>
<name>A0A1V8RM23_9HYPH</name>
<proteinExistence type="inferred from homology"/>
<dbReference type="GO" id="GO:0005886">
    <property type="term" value="C:plasma membrane"/>
    <property type="evidence" value="ECO:0007669"/>
    <property type="project" value="UniProtKB-SubCell"/>
</dbReference>
<feature type="transmembrane region" description="Helical" evidence="8">
    <location>
        <begin position="229"/>
        <end position="248"/>
    </location>
</feature>
<keyword evidence="5 8" id="KW-0812">Transmembrane</keyword>
<evidence type="ECO:0000256" key="6">
    <source>
        <dbReference type="ARBA" id="ARBA00022989"/>
    </source>
</evidence>
<dbReference type="STRING" id="1873176.BFN67_06695"/>
<dbReference type="PROSITE" id="PS50928">
    <property type="entry name" value="ABC_TM1"/>
    <property type="match status" value="1"/>
</dbReference>
<feature type="transmembrane region" description="Helical" evidence="8">
    <location>
        <begin position="60"/>
        <end position="84"/>
    </location>
</feature>
<dbReference type="GO" id="GO:0055085">
    <property type="term" value="P:transmembrane transport"/>
    <property type="evidence" value="ECO:0007669"/>
    <property type="project" value="InterPro"/>
</dbReference>
<dbReference type="Proteomes" id="UP000191905">
    <property type="component" value="Unassembled WGS sequence"/>
</dbReference>
<evidence type="ECO:0000256" key="2">
    <source>
        <dbReference type="ARBA" id="ARBA00022448"/>
    </source>
</evidence>
<organism evidence="10 11">
    <name type="scientific">Manganibacter manganicus</name>
    <dbReference type="NCBI Taxonomy" id="1873176"/>
    <lineage>
        <taxon>Bacteria</taxon>
        <taxon>Pseudomonadati</taxon>
        <taxon>Pseudomonadota</taxon>
        <taxon>Alphaproteobacteria</taxon>
        <taxon>Hyphomicrobiales</taxon>
        <taxon>Phyllobacteriaceae</taxon>
        <taxon>Manganibacter</taxon>
    </lineage>
</organism>
<keyword evidence="4" id="KW-0997">Cell inner membrane</keyword>
<evidence type="ECO:0000256" key="4">
    <source>
        <dbReference type="ARBA" id="ARBA00022519"/>
    </source>
</evidence>
<keyword evidence="6 8" id="KW-1133">Transmembrane helix</keyword>
<keyword evidence="3" id="KW-1003">Cell membrane</keyword>
<feature type="domain" description="ABC transmembrane type-1" evidence="9">
    <location>
        <begin position="60"/>
        <end position="248"/>
    </location>
</feature>
<keyword evidence="11" id="KW-1185">Reference proteome</keyword>
<protein>
    <submittedName>
        <fullName evidence="10">ABC transporter permease</fullName>
    </submittedName>
</protein>
<feature type="transmembrane region" description="Helical" evidence="8">
    <location>
        <begin position="172"/>
        <end position="197"/>
    </location>
</feature>
<gene>
    <name evidence="10" type="ORF">BFN67_06695</name>
</gene>
<evidence type="ECO:0000256" key="7">
    <source>
        <dbReference type="ARBA" id="ARBA00023136"/>
    </source>
</evidence>
<reference evidence="10 11" key="1">
    <citation type="journal article" date="2016" name="Int. J. Syst. Evol. Microbiol.">
        <title>Pseudaminobacter manganicus sp. nov., isolated from sludge of a manganese mine.</title>
        <authorList>
            <person name="Li J."/>
            <person name="Huang J."/>
            <person name="Liao S."/>
            <person name="Wang G."/>
        </authorList>
    </citation>
    <scope>NUCLEOTIDE SEQUENCE [LARGE SCALE GENOMIC DNA]</scope>
    <source>
        <strain evidence="10 11">JH-7</strain>
    </source>
</reference>
<comment type="subcellular location">
    <subcellularLocation>
        <location evidence="1">Cell inner membrane</location>
        <topology evidence="1">Multi-pass membrane protein</topology>
    </subcellularLocation>
    <subcellularLocation>
        <location evidence="8">Cell membrane</location>
        <topology evidence="8">Multi-pass membrane protein</topology>
    </subcellularLocation>
</comment>
<dbReference type="PANTHER" id="PTHR43357">
    <property type="entry name" value="INNER MEMBRANE ABC TRANSPORTER PERMEASE PROTEIN YDCV"/>
    <property type="match status" value="1"/>
</dbReference>
<dbReference type="OrthoDB" id="8156137at2"/>
<keyword evidence="7 8" id="KW-0472">Membrane</keyword>
<evidence type="ECO:0000256" key="3">
    <source>
        <dbReference type="ARBA" id="ARBA00022475"/>
    </source>
</evidence>